<dbReference type="AlphaFoldDB" id="A0A328DVP1"/>
<sequence length="96" mass="11134">MIPEKYAKKYANELAETVKLNLTSGREWEVHIVKAKDTVWFHRGLESFIKDNSIGIHYLLLFNYAANSRFNVHVFDHTVSQSTRESSNGGHYLYLS</sequence>
<dbReference type="GO" id="GO:0003677">
    <property type="term" value="F:DNA binding"/>
    <property type="evidence" value="ECO:0007669"/>
    <property type="project" value="UniProtKB-KW"/>
</dbReference>
<keyword evidence="5" id="KW-0539">Nucleus</keyword>
<dbReference type="Pfam" id="PF02362">
    <property type="entry name" value="B3"/>
    <property type="match status" value="1"/>
</dbReference>
<evidence type="ECO:0000256" key="5">
    <source>
        <dbReference type="ARBA" id="ARBA00023242"/>
    </source>
</evidence>
<dbReference type="CDD" id="cd10017">
    <property type="entry name" value="B3_DNA"/>
    <property type="match status" value="1"/>
</dbReference>
<proteinExistence type="predicted"/>
<reference evidence="7 8" key="1">
    <citation type="submission" date="2018-06" db="EMBL/GenBank/DDBJ databases">
        <title>The Genome of Cuscuta australis (Dodder) Provides Insight into the Evolution of Plant Parasitism.</title>
        <authorList>
            <person name="Liu H."/>
        </authorList>
    </citation>
    <scope>NUCLEOTIDE SEQUENCE [LARGE SCALE GENOMIC DNA]</scope>
    <source>
        <strain evidence="8">cv. Yunnan</strain>
        <tissue evidence="7">Vines</tissue>
    </source>
</reference>
<protein>
    <recommendedName>
        <fullName evidence="6">TF-B3 domain-containing protein</fullName>
    </recommendedName>
</protein>
<dbReference type="Proteomes" id="UP000249390">
    <property type="component" value="Unassembled WGS sequence"/>
</dbReference>
<organism evidence="7 8">
    <name type="scientific">Cuscuta australis</name>
    <dbReference type="NCBI Taxonomy" id="267555"/>
    <lineage>
        <taxon>Eukaryota</taxon>
        <taxon>Viridiplantae</taxon>
        <taxon>Streptophyta</taxon>
        <taxon>Embryophyta</taxon>
        <taxon>Tracheophyta</taxon>
        <taxon>Spermatophyta</taxon>
        <taxon>Magnoliopsida</taxon>
        <taxon>eudicotyledons</taxon>
        <taxon>Gunneridae</taxon>
        <taxon>Pentapetalae</taxon>
        <taxon>asterids</taxon>
        <taxon>lamiids</taxon>
        <taxon>Solanales</taxon>
        <taxon>Convolvulaceae</taxon>
        <taxon>Cuscuteae</taxon>
        <taxon>Cuscuta</taxon>
        <taxon>Cuscuta subgen. Grammica</taxon>
        <taxon>Cuscuta sect. Cleistogrammica</taxon>
    </lineage>
</organism>
<accession>A0A328DVP1</accession>
<dbReference type="EMBL" id="NQVE01000098">
    <property type="protein sequence ID" value="RAL48231.1"/>
    <property type="molecule type" value="Genomic_DNA"/>
</dbReference>
<dbReference type="PANTHER" id="PTHR31920">
    <property type="entry name" value="B3 DOMAIN-CONTAINING"/>
    <property type="match status" value="1"/>
</dbReference>
<evidence type="ECO:0000256" key="4">
    <source>
        <dbReference type="ARBA" id="ARBA00023163"/>
    </source>
</evidence>
<keyword evidence="3" id="KW-0238">DNA-binding</keyword>
<dbReference type="SUPFAM" id="SSF101936">
    <property type="entry name" value="DNA-binding pseudobarrel domain"/>
    <property type="match status" value="1"/>
</dbReference>
<comment type="caution">
    <text evidence="7">The sequence shown here is derived from an EMBL/GenBank/DDBJ whole genome shotgun (WGS) entry which is preliminary data.</text>
</comment>
<dbReference type="PANTHER" id="PTHR31920:SF37">
    <property type="entry name" value="B3 DOMAIN-CONTAINING TRANSCRIPTION FACTOR VRN1"/>
    <property type="match status" value="1"/>
</dbReference>
<keyword evidence="4" id="KW-0804">Transcription</keyword>
<evidence type="ECO:0000313" key="8">
    <source>
        <dbReference type="Proteomes" id="UP000249390"/>
    </source>
</evidence>
<keyword evidence="8" id="KW-1185">Reference proteome</keyword>
<dbReference type="InterPro" id="IPR050655">
    <property type="entry name" value="Plant_B3_domain"/>
</dbReference>
<evidence type="ECO:0000259" key="6">
    <source>
        <dbReference type="PROSITE" id="PS50863"/>
    </source>
</evidence>
<evidence type="ECO:0000256" key="3">
    <source>
        <dbReference type="ARBA" id="ARBA00023125"/>
    </source>
</evidence>
<evidence type="ECO:0000256" key="2">
    <source>
        <dbReference type="ARBA" id="ARBA00023015"/>
    </source>
</evidence>
<dbReference type="InterPro" id="IPR015300">
    <property type="entry name" value="DNA-bd_pseudobarrel_sf"/>
</dbReference>
<feature type="domain" description="TF-B3" evidence="6">
    <location>
        <begin position="1"/>
        <end position="78"/>
    </location>
</feature>
<comment type="subcellular location">
    <subcellularLocation>
        <location evidence="1">Nucleus</location>
    </subcellularLocation>
</comment>
<dbReference type="PROSITE" id="PS50863">
    <property type="entry name" value="B3"/>
    <property type="match status" value="1"/>
</dbReference>
<evidence type="ECO:0000256" key="1">
    <source>
        <dbReference type="ARBA" id="ARBA00004123"/>
    </source>
</evidence>
<keyword evidence="2" id="KW-0805">Transcription regulation</keyword>
<evidence type="ECO:0000313" key="7">
    <source>
        <dbReference type="EMBL" id="RAL48231.1"/>
    </source>
</evidence>
<name>A0A328DVP1_9ASTE</name>
<dbReference type="Gene3D" id="2.40.330.10">
    <property type="entry name" value="DNA-binding pseudobarrel domain"/>
    <property type="match status" value="1"/>
</dbReference>
<gene>
    <name evidence="7" type="ORF">DM860_005655</name>
</gene>
<dbReference type="InterPro" id="IPR003340">
    <property type="entry name" value="B3_DNA-bd"/>
</dbReference>
<dbReference type="GO" id="GO:0005634">
    <property type="term" value="C:nucleus"/>
    <property type="evidence" value="ECO:0007669"/>
    <property type="project" value="UniProtKB-SubCell"/>
</dbReference>